<name>A0ABV1FTP7_9BACT</name>
<feature type="region of interest" description="Disordered" evidence="1">
    <location>
        <begin position="40"/>
        <end position="62"/>
    </location>
</feature>
<keyword evidence="3" id="KW-1185">Reference proteome</keyword>
<dbReference type="EMBL" id="JBBNFP010000070">
    <property type="protein sequence ID" value="MEQ2487714.1"/>
    <property type="molecule type" value="Genomic_DNA"/>
</dbReference>
<reference evidence="2 3" key="1">
    <citation type="submission" date="2024-04" db="EMBL/GenBank/DDBJ databases">
        <title>Human intestinal bacterial collection.</title>
        <authorList>
            <person name="Pauvert C."/>
            <person name="Hitch T.C.A."/>
            <person name="Clavel T."/>
        </authorList>
    </citation>
    <scope>NUCLEOTIDE SEQUENCE [LARGE SCALE GENOMIC DNA]</scope>
    <source>
        <strain evidence="2 3">CLA-AA-H145</strain>
    </source>
</reference>
<dbReference type="Proteomes" id="UP001487296">
    <property type="component" value="Unassembled WGS sequence"/>
</dbReference>
<proteinExistence type="predicted"/>
<sequence length="62" mass="7513">MYDEEITQAEKKEIIARHYKTSISTAQRWMKRYGLLKESNNKKHEDRVAKEQETENNIKKLM</sequence>
<comment type="caution">
    <text evidence="2">The sequence shown here is derived from an EMBL/GenBank/DDBJ whole genome shotgun (WGS) entry which is preliminary data.</text>
</comment>
<protein>
    <recommendedName>
        <fullName evidence="4">Helix-turn-helix domain-containing protein</fullName>
    </recommendedName>
</protein>
<gene>
    <name evidence="2" type="ORF">AAAT34_11765</name>
</gene>
<accession>A0ABV1FTP7</accession>
<organism evidence="2 3">
    <name type="scientific">Hallella faecis</name>
    <dbReference type="NCBI Taxonomy" id="2841596"/>
    <lineage>
        <taxon>Bacteria</taxon>
        <taxon>Pseudomonadati</taxon>
        <taxon>Bacteroidota</taxon>
        <taxon>Bacteroidia</taxon>
        <taxon>Bacteroidales</taxon>
        <taxon>Prevotellaceae</taxon>
        <taxon>Hallella</taxon>
    </lineage>
</organism>
<evidence type="ECO:0008006" key="4">
    <source>
        <dbReference type="Google" id="ProtNLM"/>
    </source>
</evidence>
<evidence type="ECO:0000313" key="2">
    <source>
        <dbReference type="EMBL" id="MEQ2487714.1"/>
    </source>
</evidence>
<evidence type="ECO:0000313" key="3">
    <source>
        <dbReference type="Proteomes" id="UP001487296"/>
    </source>
</evidence>
<evidence type="ECO:0000256" key="1">
    <source>
        <dbReference type="SAM" id="MobiDB-lite"/>
    </source>
</evidence>